<reference evidence="3 4" key="1">
    <citation type="journal article" date="2015" name="Genome Announc.">
        <title>Expanding the biotechnology potential of lactobacilli through comparative genomics of 213 strains and associated genera.</title>
        <authorList>
            <person name="Sun Z."/>
            <person name="Harris H.M."/>
            <person name="McCann A."/>
            <person name="Guo C."/>
            <person name="Argimon S."/>
            <person name="Zhang W."/>
            <person name="Yang X."/>
            <person name="Jeffery I.B."/>
            <person name="Cooney J.C."/>
            <person name="Kagawa T.F."/>
            <person name="Liu W."/>
            <person name="Song Y."/>
            <person name="Salvetti E."/>
            <person name="Wrobel A."/>
            <person name="Rasinkangas P."/>
            <person name="Parkhill J."/>
            <person name="Rea M.C."/>
            <person name="O'Sullivan O."/>
            <person name="Ritari J."/>
            <person name="Douillard F.P."/>
            <person name="Paul Ross R."/>
            <person name="Yang R."/>
            <person name="Briner A.E."/>
            <person name="Felis G.E."/>
            <person name="de Vos W.M."/>
            <person name="Barrangou R."/>
            <person name="Klaenhammer T.R."/>
            <person name="Caufield P.W."/>
            <person name="Cui Y."/>
            <person name="Zhang H."/>
            <person name="O'Toole P.W."/>
        </authorList>
    </citation>
    <scope>NUCLEOTIDE SEQUENCE [LARGE SCALE GENOMIC DNA]</scope>
    <source>
        <strain evidence="3 4">DSM 20515</strain>
    </source>
</reference>
<evidence type="ECO:0000259" key="2">
    <source>
        <dbReference type="PROSITE" id="PS50887"/>
    </source>
</evidence>
<dbReference type="PROSITE" id="PS50887">
    <property type="entry name" value="GGDEF"/>
    <property type="match status" value="1"/>
</dbReference>
<protein>
    <submittedName>
        <fullName evidence="3">Signal transduction diguanylate cyclase</fullName>
    </submittedName>
</protein>
<dbReference type="GO" id="GO:0043709">
    <property type="term" value="P:cell adhesion involved in single-species biofilm formation"/>
    <property type="evidence" value="ECO:0007669"/>
    <property type="project" value="TreeGrafter"/>
</dbReference>
<dbReference type="InterPro" id="IPR050469">
    <property type="entry name" value="Diguanylate_Cyclase"/>
</dbReference>
<feature type="transmembrane region" description="Helical" evidence="1">
    <location>
        <begin position="26"/>
        <end position="47"/>
    </location>
</feature>
<gene>
    <name evidence="3" type="ORF">FC82_GL002683</name>
</gene>
<dbReference type="InterPro" id="IPR029787">
    <property type="entry name" value="Nucleotide_cyclase"/>
</dbReference>
<proteinExistence type="predicted"/>
<comment type="caution">
    <text evidence="3">The sequence shown here is derived from an EMBL/GenBank/DDBJ whole genome shotgun (WGS) entry which is preliminary data.</text>
</comment>
<feature type="domain" description="GGDEF" evidence="2">
    <location>
        <begin position="256"/>
        <end position="392"/>
    </location>
</feature>
<evidence type="ECO:0000313" key="4">
    <source>
        <dbReference type="Proteomes" id="UP000051845"/>
    </source>
</evidence>
<feature type="transmembrane region" description="Helical" evidence="1">
    <location>
        <begin position="160"/>
        <end position="178"/>
    </location>
</feature>
<dbReference type="GO" id="GO:0052621">
    <property type="term" value="F:diguanylate cyclase activity"/>
    <property type="evidence" value="ECO:0007669"/>
    <property type="project" value="TreeGrafter"/>
</dbReference>
<dbReference type="EMBL" id="AYYR01000008">
    <property type="protein sequence ID" value="KRM77818.1"/>
    <property type="molecule type" value="Genomic_DNA"/>
</dbReference>
<keyword evidence="1" id="KW-0472">Membrane</keyword>
<feature type="transmembrane region" description="Helical" evidence="1">
    <location>
        <begin position="85"/>
        <end position="103"/>
    </location>
</feature>
<dbReference type="FunFam" id="3.30.70.270:FF:000001">
    <property type="entry name" value="Diguanylate cyclase domain protein"/>
    <property type="match status" value="1"/>
</dbReference>
<sequence length="398" mass="45380">MLKPYELEAMAVTVFELPLSQWLLKIVLSIFFITGYNSVYVVLWHHANNKAADNSPHTFWYRLSVTVFCLLASLFLYAAQLAVNAPMLILNMVLFMLTLPLLATDIQFWEYLTRLGGLLIFLVATHAVIASPVFIVGLAIFLGLCWVNWHYRHHINYGHLLPRIAFNLYLACLFWIPLTTPQGQYYASKMIFQGIAMYVVITIISGIYLLVQYRSISHDRTMTHLADYDALTHAKNYSMYTRDATELFSDAQKHSDPLTLMTLDVDHFKHINDTYGHLAGNAVLINIANTLQTTLQHHGKEDQIYRTGGEEFNIVFPKMTPEQANPIVNECWNAIRSADFKYKGQIINVTISVGVTAMRSDDSLIDDTYRRADESLYMSKQHGRDKVTVEGHLQNMAG</sequence>
<dbReference type="SMART" id="SM00267">
    <property type="entry name" value="GGDEF"/>
    <property type="match status" value="1"/>
</dbReference>
<dbReference type="Gene3D" id="3.30.70.270">
    <property type="match status" value="1"/>
</dbReference>
<evidence type="ECO:0000256" key="1">
    <source>
        <dbReference type="SAM" id="Phobius"/>
    </source>
</evidence>
<organism evidence="3 4">
    <name type="scientific">Secundilactobacillus collinoides DSM 20515 = JCM 1123</name>
    <dbReference type="NCBI Taxonomy" id="1423733"/>
    <lineage>
        <taxon>Bacteria</taxon>
        <taxon>Bacillati</taxon>
        <taxon>Bacillota</taxon>
        <taxon>Bacilli</taxon>
        <taxon>Lactobacillales</taxon>
        <taxon>Lactobacillaceae</taxon>
        <taxon>Secundilactobacillus</taxon>
    </lineage>
</organism>
<dbReference type="CDD" id="cd01949">
    <property type="entry name" value="GGDEF"/>
    <property type="match status" value="1"/>
</dbReference>
<dbReference type="GO" id="GO:1902201">
    <property type="term" value="P:negative regulation of bacterial-type flagellum-dependent cell motility"/>
    <property type="evidence" value="ECO:0007669"/>
    <property type="project" value="TreeGrafter"/>
</dbReference>
<dbReference type="AlphaFoldDB" id="A0A0R2BFH3"/>
<dbReference type="NCBIfam" id="TIGR00254">
    <property type="entry name" value="GGDEF"/>
    <property type="match status" value="1"/>
</dbReference>
<dbReference type="InterPro" id="IPR043128">
    <property type="entry name" value="Rev_trsase/Diguanyl_cyclase"/>
</dbReference>
<name>A0A0R2BFH3_SECCO</name>
<dbReference type="Pfam" id="PF00990">
    <property type="entry name" value="GGDEF"/>
    <property type="match status" value="1"/>
</dbReference>
<dbReference type="PANTHER" id="PTHR45138:SF9">
    <property type="entry name" value="DIGUANYLATE CYCLASE DGCM-RELATED"/>
    <property type="match status" value="1"/>
</dbReference>
<keyword evidence="1" id="KW-0812">Transmembrane</keyword>
<dbReference type="PATRIC" id="fig|1423733.4.peg.2806"/>
<dbReference type="InterPro" id="IPR000160">
    <property type="entry name" value="GGDEF_dom"/>
</dbReference>
<keyword evidence="1" id="KW-1133">Transmembrane helix</keyword>
<evidence type="ECO:0000313" key="3">
    <source>
        <dbReference type="EMBL" id="KRM77818.1"/>
    </source>
</evidence>
<accession>A0A0R2BFH3</accession>
<dbReference type="SUPFAM" id="SSF55073">
    <property type="entry name" value="Nucleotide cyclase"/>
    <property type="match status" value="1"/>
</dbReference>
<dbReference type="GO" id="GO:0005886">
    <property type="term" value="C:plasma membrane"/>
    <property type="evidence" value="ECO:0007669"/>
    <property type="project" value="TreeGrafter"/>
</dbReference>
<feature type="transmembrane region" description="Helical" evidence="1">
    <location>
        <begin position="115"/>
        <end position="148"/>
    </location>
</feature>
<dbReference type="PANTHER" id="PTHR45138">
    <property type="entry name" value="REGULATORY COMPONENTS OF SENSORY TRANSDUCTION SYSTEM"/>
    <property type="match status" value="1"/>
</dbReference>
<feature type="transmembrane region" description="Helical" evidence="1">
    <location>
        <begin position="190"/>
        <end position="211"/>
    </location>
</feature>
<dbReference type="Proteomes" id="UP000051845">
    <property type="component" value="Unassembled WGS sequence"/>
</dbReference>
<feature type="transmembrane region" description="Helical" evidence="1">
    <location>
        <begin position="59"/>
        <end position="78"/>
    </location>
</feature>